<dbReference type="InterPro" id="IPR035940">
    <property type="entry name" value="CAP_sf"/>
</dbReference>
<dbReference type="PANTHER" id="PTHR10334">
    <property type="entry name" value="CYSTEINE-RICH SECRETORY PROTEIN-RELATED"/>
    <property type="match status" value="1"/>
</dbReference>
<evidence type="ECO:0000259" key="2">
    <source>
        <dbReference type="SMART" id="SM00198"/>
    </source>
</evidence>
<gene>
    <name evidence="3" type="ORF">NBR_LOCUS13117</name>
</gene>
<dbReference type="EMBL" id="UYSL01020948">
    <property type="protein sequence ID" value="VDL76706.1"/>
    <property type="molecule type" value="Genomic_DNA"/>
</dbReference>
<evidence type="ECO:0000313" key="3">
    <source>
        <dbReference type="EMBL" id="VDL76706.1"/>
    </source>
</evidence>
<dbReference type="CDD" id="cd05380">
    <property type="entry name" value="CAP_euk"/>
    <property type="match status" value="1"/>
</dbReference>
<dbReference type="InterPro" id="IPR001283">
    <property type="entry name" value="CRISP-related"/>
</dbReference>
<name>A0A0N4Y9U5_NIPBR</name>
<dbReference type="Pfam" id="PF00188">
    <property type="entry name" value="CAP"/>
    <property type="match status" value="1"/>
</dbReference>
<dbReference type="InterPro" id="IPR014044">
    <property type="entry name" value="CAP_dom"/>
</dbReference>
<dbReference type="WBParaSite" id="NBR_0001311601-mRNA-1">
    <property type="protein sequence ID" value="NBR_0001311601-mRNA-1"/>
    <property type="gene ID" value="NBR_0001311601"/>
</dbReference>
<dbReference type="SUPFAM" id="SSF55797">
    <property type="entry name" value="PR-1-like"/>
    <property type="match status" value="2"/>
</dbReference>
<dbReference type="AlphaFoldDB" id="A0A0N4Y9U5"/>
<keyword evidence="4" id="KW-1185">Reference proteome</keyword>
<evidence type="ECO:0000313" key="4">
    <source>
        <dbReference type="Proteomes" id="UP000271162"/>
    </source>
</evidence>
<dbReference type="Proteomes" id="UP000271162">
    <property type="component" value="Unassembled WGS sequence"/>
</dbReference>
<dbReference type="Gene3D" id="3.40.33.10">
    <property type="entry name" value="CAP"/>
    <property type="match status" value="2"/>
</dbReference>
<sequence length="681" mass="74185">MFSYLVKSKLIHFRSSCKQQKRSKGHQIAQVCSSPTYDNDLITEIIGMINDFRRAIAKGEDTSTPPNPSSLPTTGQMFQLEENEDLDKRALLLTMMCDNVQPPPAPYSYVYYRSRKAVDNTVISSALDYWYLTAENNNMDNNATYTADLKNFAQAGEEGAAAPSKRTHLRERVSKTAEAVERAHELILEDSIQSPRKLATVLEKAICLSIRRRTSNLVQNWLSDNVDMLCCKKFWSQKNPDLNPMNYYVWSVVGKVIYYKSTVAGCAVAPFTCSGNRPYGFACVFNNQYVLRVYCTNKYCSIGRAAATKRWKRRFSVPKGAVFEVHVCSRAKKDRLAADQISNEQREVSVACRAVAPPCKDLQSTSRGNLSCAFSNFRNAKPTIGEPLYPADSTAGCPTTGGNTCPKVDNQPSTCDDGLCVPATGMTFAPNAAATTAPTTVATTASTAASTAAASSATSAAASSATITTTTTTTTTTTPTTTTTAAGVITPEIQATIVLMHNNRRMMAARGTVINGKSGKYLPQGANLNELTYDQYLGSQAQQFAQTCPTSAAATVNNYEYGQNVLIANTVNIPYGDLIQSAIRNWFDEIYVNGMNNKMNFTDFLATKPNPPTHFTQMVWANHRTVGCGAHRCGSNTVVVCRYAPGGNIIGQYVYQVGAPCSACNFGCNTQFSLCIVPTRS</sequence>
<evidence type="ECO:0000256" key="1">
    <source>
        <dbReference type="SAM" id="MobiDB-lite"/>
    </source>
</evidence>
<feature type="region of interest" description="Disordered" evidence="1">
    <location>
        <begin position="463"/>
        <end position="482"/>
    </location>
</feature>
<dbReference type="PROSITE" id="PS01010">
    <property type="entry name" value="CRISP_2"/>
    <property type="match status" value="1"/>
</dbReference>
<feature type="domain" description="SCP" evidence="2">
    <location>
        <begin position="492"/>
        <end position="651"/>
    </location>
</feature>
<dbReference type="GO" id="GO:0005576">
    <property type="term" value="C:extracellular region"/>
    <property type="evidence" value="ECO:0007669"/>
    <property type="project" value="InterPro"/>
</dbReference>
<dbReference type="STRING" id="27835.A0A0N4Y9U5"/>
<accession>A0A0N4Y9U5</accession>
<reference evidence="3 4" key="2">
    <citation type="submission" date="2018-11" db="EMBL/GenBank/DDBJ databases">
        <authorList>
            <consortium name="Pathogen Informatics"/>
        </authorList>
    </citation>
    <scope>NUCLEOTIDE SEQUENCE [LARGE SCALE GENOMIC DNA]</scope>
</reference>
<protein>
    <submittedName>
        <fullName evidence="5">SCP domain-containing protein</fullName>
    </submittedName>
</protein>
<reference evidence="5" key="1">
    <citation type="submission" date="2017-02" db="UniProtKB">
        <authorList>
            <consortium name="WormBaseParasite"/>
        </authorList>
    </citation>
    <scope>IDENTIFICATION</scope>
</reference>
<dbReference type="InterPro" id="IPR018244">
    <property type="entry name" value="Allrgn_V5/Tpx1_CS"/>
</dbReference>
<dbReference type="SMART" id="SM00198">
    <property type="entry name" value="SCP"/>
    <property type="match status" value="1"/>
</dbReference>
<dbReference type="PRINTS" id="PR00837">
    <property type="entry name" value="V5TPXLIKE"/>
</dbReference>
<proteinExistence type="predicted"/>
<organism evidence="5">
    <name type="scientific">Nippostrongylus brasiliensis</name>
    <name type="common">Rat hookworm</name>
    <dbReference type="NCBI Taxonomy" id="27835"/>
    <lineage>
        <taxon>Eukaryota</taxon>
        <taxon>Metazoa</taxon>
        <taxon>Ecdysozoa</taxon>
        <taxon>Nematoda</taxon>
        <taxon>Chromadorea</taxon>
        <taxon>Rhabditida</taxon>
        <taxon>Rhabditina</taxon>
        <taxon>Rhabditomorpha</taxon>
        <taxon>Strongyloidea</taxon>
        <taxon>Heligmosomidae</taxon>
        <taxon>Nippostrongylus</taxon>
    </lineage>
</organism>
<evidence type="ECO:0000313" key="5">
    <source>
        <dbReference type="WBParaSite" id="NBR_0001311601-mRNA-1"/>
    </source>
</evidence>